<reference evidence="1 2" key="1">
    <citation type="submission" date="2021-06" db="EMBL/GenBank/DDBJ databases">
        <authorList>
            <person name="Palmer J.M."/>
        </authorList>
    </citation>
    <scope>NUCLEOTIDE SEQUENCE [LARGE SCALE GENOMIC DNA]</scope>
    <source>
        <strain evidence="1 2">GA_2019</strain>
        <tissue evidence="1">Muscle</tissue>
    </source>
</reference>
<sequence>EEEGVPRENPCKLHAERPLGWDSNLRPSCNKATVLLKMKCFKKISLYNFFLFHIFHITTTDFKVF</sequence>
<gene>
    <name evidence="1" type="ORF">GOODEAATRI_017465</name>
</gene>
<name>A0ABV0NBE3_9TELE</name>
<accession>A0ABV0NBE3</accession>
<protein>
    <submittedName>
        <fullName evidence="1">Uncharacterized protein</fullName>
    </submittedName>
</protein>
<organism evidence="1 2">
    <name type="scientific">Goodea atripinnis</name>
    <dbReference type="NCBI Taxonomy" id="208336"/>
    <lineage>
        <taxon>Eukaryota</taxon>
        <taxon>Metazoa</taxon>
        <taxon>Chordata</taxon>
        <taxon>Craniata</taxon>
        <taxon>Vertebrata</taxon>
        <taxon>Euteleostomi</taxon>
        <taxon>Actinopterygii</taxon>
        <taxon>Neopterygii</taxon>
        <taxon>Teleostei</taxon>
        <taxon>Neoteleostei</taxon>
        <taxon>Acanthomorphata</taxon>
        <taxon>Ovalentaria</taxon>
        <taxon>Atherinomorphae</taxon>
        <taxon>Cyprinodontiformes</taxon>
        <taxon>Goodeidae</taxon>
        <taxon>Goodea</taxon>
    </lineage>
</organism>
<dbReference type="Proteomes" id="UP001476798">
    <property type="component" value="Unassembled WGS sequence"/>
</dbReference>
<keyword evidence="2" id="KW-1185">Reference proteome</keyword>
<dbReference type="EMBL" id="JAHRIO010031407">
    <property type="protein sequence ID" value="MEQ2168694.1"/>
    <property type="molecule type" value="Genomic_DNA"/>
</dbReference>
<comment type="caution">
    <text evidence="1">The sequence shown here is derived from an EMBL/GenBank/DDBJ whole genome shotgun (WGS) entry which is preliminary data.</text>
</comment>
<proteinExistence type="predicted"/>
<evidence type="ECO:0000313" key="1">
    <source>
        <dbReference type="EMBL" id="MEQ2168694.1"/>
    </source>
</evidence>
<evidence type="ECO:0000313" key="2">
    <source>
        <dbReference type="Proteomes" id="UP001476798"/>
    </source>
</evidence>
<feature type="non-terminal residue" evidence="1">
    <location>
        <position position="1"/>
    </location>
</feature>